<proteinExistence type="predicted"/>
<protein>
    <submittedName>
        <fullName evidence="2">Uncharacterized protein</fullName>
    </submittedName>
</protein>
<gene>
    <name evidence="2" type="ORF">NCTC10911_01659</name>
</gene>
<feature type="compositionally biased region" description="Basic residues" evidence="1">
    <location>
        <begin position="146"/>
        <end position="157"/>
    </location>
</feature>
<accession>A0A381A2A2</accession>
<reference evidence="2 3" key="1">
    <citation type="submission" date="2018-06" db="EMBL/GenBank/DDBJ databases">
        <authorList>
            <consortium name="Pathogen Informatics"/>
            <person name="Doyle S."/>
        </authorList>
    </citation>
    <scope>NUCLEOTIDE SEQUENCE [LARGE SCALE GENOMIC DNA]</scope>
    <source>
        <strain evidence="2 3">NCTC10911</strain>
    </source>
</reference>
<feature type="region of interest" description="Disordered" evidence="1">
    <location>
        <begin position="143"/>
        <end position="163"/>
    </location>
</feature>
<dbReference type="EMBL" id="UFTT01000002">
    <property type="protein sequence ID" value="SUV64629.1"/>
    <property type="molecule type" value="Genomic_DNA"/>
</dbReference>
<evidence type="ECO:0000313" key="3">
    <source>
        <dbReference type="Proteomes" id="UP000255014"/>
    </source>
</evidence>
<organism evidence="2 3">
    <name type="scientific">Bordetella pertussis</name>
    <dbReference type="NCBI Taxonomy" id="520"/>
    <lineage>
        <taxon>Bacteria</taxon>
        <taxon>Pseudomonadati</taxon>
        <taxon>Pseudomonadota</taxon>
        <taxon>Betaproteobacteria</taxon>
        <taxon>Burkholderiales</taxon>
        <taxon>Alcaligenaceae</taxon>
        <taxon>Bordetella</taxon>
    </lineage>
</organism>
<dbReference type="Proteomes" id="UP000255014">
    <property type="component" value="Unassembled WGS sequence"/>
</dbReference>
<evidence type="ECO:0000256" key="1">
    <source>
        <dbReference type="SAM" id="MobiDB-lite"/>
    </source>
</evidence>
<name>A0A381A2A2_BORPT</name>
<dbReference type="AlphaFoldDB" id="A0A381A2A2"/>
<sequence length="241" mass="26901">MLLGQRTEHIAQGFVQRARLAFVAQAAFVVDHPVRQFVGDDIDRDGEAVEHVAVAVAEHHLRAVPERVVVFLAIVHAGHQRPPRAIERMAAVGLPEQRIGRAQMIVSLVDRHVGMRGLPFGPHQRARQLQAAAGIVHLPVDLPGRARGRGRRRRGKPHGALAGVDAQGVDGARAQPRVGRLRQPVQQVRRHHARARGFRGRSLHRIPPARLRGARFSPRARVPFRQLYPTYLLLYSVRNLQ</sequence>
<evidence type="ECO:0000313" key="2">
    <source>
        <dbReference type="EMBL" id="SUV64629.1"/>
    </source>
</evidence>